<evidence type="ECO:0000313" key="2">
    <source>
        <dbReference type="EMBL" id="KAG5541195.1"/>
    </source>
</evidence>
<comment type="caution">
    <text evidence="2">The sequence shown here is derived from an EMBL/GenBank/DDBJ whole genome shotgun (WGS) entry which is preliminary data.</text>
</comment>
<feature type="compositionally biased region" description="Basic and acidic residues" evidence="1">
    <location>
        <begin position="50"/>
        <end position="67"/>
    </location>
</feature>
<feature type="region of interest" description="Disordered" evidence="1">
    <location>
        <begin position="100"/>
        <end position="123"/>
    </location>
</feature>
<dbReference type="EMBL" id="JACTNZ010000007">
    <property type="protein sequence ID" value="KAG5541195.1"/>
    <property type="molecule type" value="Genomic_DNA"/>
</dbReference>
<proteinExistence type="predicted"/>
<name>A0AAV6JMF4_9ERIC</name>
<evidence type="ECO:0000313" key="3">
    <source>
        <dbReference type="Proteomes" id="UP000823749"/>
    </source>
</evidence>
<keyword evidence="3" id="KW-1185">Reference proteome</keyword>
<accession>A0AAV6JMF4</accession>
<protein>
    <submittedName>
        <fullName evidence="2">Uncharacterized protein</fullName>
    </submittedName>
</protein>
<sequence length="123" mass="14650">MRQFARLQRFCLNHIKQDPFFLRLYSLITAFQQTYGFLPPMNYHEDEVEPDKLEEVEGEGSYEHKEDESEEPMIVYLELFKEKYRCKKPESTDVRNLRSMSANLNEQPSSVNRLVHSKQVSKS</sequence>
<feature type="region of interest" description="Disordered" evidence="1">
    <location>
        <begin position="48"/>
        <end position="69"/>
    </location>
</feature>
<feature type="compositionally biased region" description="Polar residues" evidence="1">
    <location>
        <begin position="100"/>
        <end position="114"/>
    </location>
</feature>
<evidence type="ECO:0000256" key="1">
    <source>
        <dbReference type="SAM" id="MobiDB-lite"/>
    </source>
</evidence>
<dbReference type="Proteomes" id="UP000823749">
    <property type="component" value="Chromosome 7"/>
</dbReference>
<dbReference type="AlphaFoldDB" id="A0AAV6JMF4"/>
<organism evidence="2 3">
    <name type="scientific">Rhododendron griersonianum</name>
    <dbReference type="NCBI Taxonomy" id="479676"/>
    <lineage>
        <taxon>Eukaryota</taxon>
        <taxon>Viridiplantae</taxon>
        <taxon>Streptophyta</taxon>
        <taxon>Embryophyta</taxon>
        <taxon>Tracheophyta</taxon>
        <taxon>Spermatophyta</taxon>
        <taxon>Magnoliopsida</taxon>
        <taxon>eudicotyledons</taxon>
        <taxon>Gunneridae</taxon>
        <taxon>Pentapetalae</taxon>
        <taxon>asterids</taxon>
        <taxon>Ericales</taxon>
        <taxon>Ericaceae</taxon>
        <taxon>Ericoideae</taxon>
        <taxon>Rhodoreae</taxon>
        <taxon>Rhododendron</taxon>
    </lineage>
</organism>
<reference evidence="2" key="1">
    <citation type="submission" date="2020-08" db="EMBL/GenBank/DDBJ databases">
        <title>Plant Genome Project.</title>
        <authorList>
            <person name="Zhang R.-G."/>
        </authorList>
    </citation>
    <scope>NUCLEOTIDE SEQUENCE</scope>
    <source>
        <strain evidence="2">WSP0</strain>
        <tissue evidence="2">Leaf</tissue>
    </source>
</reference>
<gene>
    <name evidence="2" type="ORF">RHGRI_021151</name>
</gene>